<evidence type="ECO:0000313" key="5">
    <source>
        <dbReference type="Proteomes" id="UP001156856"/>
    </source>
</evidence>
<name>A0A512JBZ5_9HYPH</name>
<reference evidence="5" key="2">
    <citation type="journal article" date="2019" name="Int. J. Syst. Evol. Microbiol.">
        <title>The Global Catalogue of Microorganisms (GCM) 10K type strain sequencing project: providing services to taxonomists for standard genome sequencing and annotation.</title>
        <authorList>
            <consortium name="The Broad Institute Genomics Platform"/>
            <consortium name="The Broad Institute Genome Sequencing Center for Infectious Disease"/>
            <person name="Wu L."/>
            <person name="Ma J."/>
        </authorList>
    </citation>
    <scope>NUCLEOTIDE SEQUENCE [LARGE SCALE GENOMIC DNA]</scope>
    <source>
        <strain evidence="5">NBRC 107715</strain>
    </source>
</reference>
<evidence type="ECO:0000313" key="3">
    <source>
        <dbReference type="EMBL" id="GLS64526.1"/>
    </source>
</evidence>
<reference evidence="2 4" key="3">
    <citation type="submission" date="2019-07" db="EMBL/GenBank/DDBJ databases">
        <title>Whole genome shotgun sequence of Methylobacterium oxalidis NBRC 107715.</title>
        <authorList>
            <person name="Hosoyama A."/>
            <person name="Uohara A."/>
            <person name="Ohji S."/>
            <person name="Ichikawa N."/>
        </authorList>
    </citation>
    <scope>NUCLEOTIDE SEQUENCE [LARGE SCALE GENOMIC DNA]</scope>
    <source>
        <strain evidence="2 4">NBRC 107715</strain>
    </source>
</reference>
<comment type="caution">
    <text evidence="2">The sequence shown here is derived from an EMBL/GenBank/DDBJ whole genome shotgun (WGS) entry which is preliminary data.</text>
</comment>
<protein>
    <submittedName>
        <fullName evidence="2">Uncharacterized protein</fullName>
    </submittedName>
</protein>
<evidence type="ECO:0000256" key="1">
    <source>
        <dbReference type="SAM" id="MobiDB-lite"/>
    </source>
</evidence>
<organism evidence="2 4">
    <name type="scientific">Methylobacterium oxalidis</name>
    <dbReference type="NCBI Taxonomy" id="944322"/>
    <lineage>
        <taxon>Bacteria</taxon>
        <taxon>Pseudomonadati</taxon>
        <taxon>Pseudomonadota</taxon>
        <taxon>Alphaproteobacteria</taxon>
        <taxon>Hyphomicrobiales</taxon>
        <taxon>Methylobacteriaceae</taxon>
        <taxon>Methylobacterium</taxon>
    </lineage>
</organism>
<proteinExistence type="predicted"/>
<reference evidence="3" key="1">
    <citation type="journal article" date="2014" name="Int. J. Syst. Evol. Microbiol.">
        <title>Complete genome of a new Firmicutes species belonging to the dominant human colonic microbiota ('Ruminococcus bicirculans') reveals two chromosomes and a selective capacity to utilize plant glucans.</title>
        <authorList>
            <consortium name="NISC Comparative Sequencing Program"/>
            <person name="Wegmann U."/>
            <person name="Louis P."/>
            <person name="Goesmann A."/>
            <person name="Henrissat B."/>
            <person name="Duncan S.H."/>
            <person name="Flint H.J."/>
        </authorList>
    </citation>
    <scope>NUCLEOTIDE SEQUENCE</scope>
    <source>
        <strain evidence="3">NBRC 107715</strain>
    </source>
</reference>
<dbReference type="EMBL" id="BJZU01000156">
    <property type="protein sequence ID" value="GEP07470.1"/>
    <property type="molecule type" value="Genomic_DNA"/>
</dbReference>
<keyword evidence="5" id="KW-1185">Reference proteome</keyword>
<feature type="region of interest" description="Disordered" evidence="1">
    <location>
        <begin position="43"/>
        <end position="62"/>
    </location>
</feature>
<dbReference type="AlphaFoldDB" id="A0A512JBZ5"/>
<reference evidence="3" key="4">
    <citation type="submission" date="2023-01" db="EMBL/GenBank/DDBJ databases">
        <title>Draft genome sequence of Methylobacterium oxalidis strain NBRC 107715.</title>
        <authorList>
            <person name="Sun Q."/>
            <person name="Mori K."/>
        </authorList>
    </citation>
    <scope>NUCLEOTIDE SEQUENCE</scope>
    <source>
        <strain evidence="3">NBRC 107715</strain>
    </source>
</reference>
<dbReference type="Proteomes" id="UP001156856">
    <property type="component" value="Unassembled WGS sequence"/>
</dbReference>
<gene>
    <name evidence="3" type="ORF">GCM10007888_29070</name>
    <name evidence="2" type="ORF">MOX02_55080</name>
</gene>
<evidence type="ECO:0000313" key="4">
    <source>
        <dbReference type="Proteomes" id="UP000321960"/>
    </source>
</evidence>
<dbReference type="Proteomes" id="UP000321960">
    <property type="component" value="Unassembled WGS sequence"/>
</dbReference>
<dbReference type="EMBL" id="BSPK01000045">
    <property type="protein sequence ID" value="GLS64526.1"/>
    <property type="molecule type" value="Genomic_DNA"/>
</dbReference>
<sequence>MRRGIIHIGMPRTGSTSFQAVLTNLRPRLAEAGILYPDLSPPGSRAGSAVNHQPLGEALDGRRPASERRWSLARLSEVLTETPADTVLISYEDFAIQKPSLGAPEALREVFQRNGYALEVAMVVKPVIEQMNSTYAHRIQLIQETRPFRAYARALCGSGRYAYHALLEPWRLAADGRVTGIPLRDVRSETPLLERMFRDLGLADRIGSLCGPEAYRFVTNRSSGPVVAEASRRLRRMRAHRQVPMHPRFVGHFLDDAAWSRGLDPEPLRGDAPEMRDRVEAVYGASNERFARAVWGLPWADVVRPAPERPPNELATRPIPPETEGQIESLVAEAISHFGLVTPPSWRRIPADLSEAGVAGLARLVGYSRWRVP</sequence>
<evidence type="ECO:0000313" key="2">
    <source>
        <dbReference type="EMBL" id="GEP07470.1"/>
    </source>
</evidence>
<accession>A0A512JBZ5</accession>